<reference evidence="6 7" key="1">
    <citation type="submission" date="2014-02" db="EMBL/GenBank/DDBJ databases">
        <title>Single nucleus genome sequencing reveals high similarity among nuclei of an endomycorrhizal fungus.</title>
        <authorList>
            <person name="Lin K."/>
            <person name="Geurts R."/>
            <person name="Zhang Z."/>
            <person name="Limpens E."/>
            <person name="Saunders D.G."/>
            <person name="Mu D."/>
            <person name="Pang E."/>
            <person name="Cao H."/>
            <person name="Cha H."/>
            <person name="Lin T."/>
            <person name="Zhou Q."/>
            <person name="Shang Y."/>
            <person name="Li Y."/>
            <person name="Ivanov S."/>
            <person name="Sharma T."/>
            <person name="Velzen R.V."/>
            <person name="Ruijter N.D."/>
            <person name="Aanen D.K."/>
            <person name="Win J."/>
            <person name="Kamoun S."/>
            <person name="Bisseling T."/>
            <person name="Huang S."/>
        </authorList>
    </citation>
    <scope>NUCLEOTIDE SEQUENCE [LARGE SCALE GENOMIC DNA]</scope>
    <source>
        <strain evidence="7">DAOM197198w</strain>
    </source>
</reference>
<dbReference type="SUPFAM" id="SSF54001">
    <property type="entry name" value="Cysteine proteinases"/>
    <property type="match status" value="1"/>
</dbReference>
<accession>A0A015IFD8</accession>
<sequence length="366" mass="43093">MSDLYDITEVIMASDELAAEDTMPSRKRYKFSNDYYESPRISTPPLRHHNINRISDSYNFRKSTNQQSSYRVRLEESFPEVSAIFKYEKDTRLEVMEWLSRNNDNNKNVIYINSESITAEKLYDLCDKHIWLSSDHINAYLSYLNSKFHRVFSLTTFFYTRLTEIGGYKYSSIEHWTKRIEIFQKDIIFIPININESHWILAAIFMKEQFRIAILDSLGMITTEGAVNIGGNLIRWLNDEYFHKIRLCKGDACVKYKVRNEEFGSNVGKSKIIGEINLNGQVDFALDIMFRNGDPPQVDGSSCGVFVCMFARLMAENIERDIIMKIAKFREASIKFRKVIYTDLWEYAKENKQVDIKFEVKYDEYK</sequence>
<keyword evidence="3" id="KW-0378">Hydrolase</keyword>
<evidence type="ECO:0000256" key="3">
    <source>
        <dbReference type="ARBA" id="ARBA00022801"/>
    </source>
</evidence>
<dbReference type="PANTHER" id="PTHR12606">
    <property type="entry name" value="SENTRIN/SUMO-SPECIFIC PROTEASE"/>
    <property type="match status" value="1"/>
</dbReference>
<evidence type="ECO:0000256" key="4">
    <source>
        <dbReference type="ARBA" id="ARBA00022807"/>
    </source>
</evidence>
<organism evidence="6 7">
    <name type="scientific">Rhizophagus irregularis (strain DAOM 197198w)</name>
    <name type="common">Glomus intraradices</name>
    <dbReference type="NCBI Taxonomy" id="1432141"/>
    <lineage>
        <taxon>Eukaryota</taxon>
        <taxon>Fungi</taxon>
        <taxon>Fungi incertae sedis</taxon>
        <taxon>Mucoromycota</taxon>
        <taxon>Glomeromycotina</taxon>
        <taxon>Glomeromycetes</taxon>
        <taxon>Glomerales</taxon>
        <taxon>Glomeraceae</taxon>
        <taxon>Rhizophagus</taxon>
    </lineage>
</organism>
<keyword evidence="7" id="KW-1185">Reference proteome</keyword>
<dbReference type="STRING" id="1432141.A0A015IFD8"/>
<gene>
    <name evidence="6" type="ORF">RirG_221300</name>
</gene>
<keyword evidence="4" id="KW-0788">Thiol protease</keyword>
<evidence type="ECO:0000259" key="5">
    <source>
        <dbReference type="PROSITE" id="PS50600"/>
    </source>
</evidence>
<proteinExistence type="inferred from homology"/>
<evidence type="ECO:0000256" key="1">
    <source>
        <dbReference type="ARBA" id="ARBA00005234"/>
    </source>
</evidence>
<evidence type="ECO:0000256" key="2">
    <source>
        <dbReference type="ARBA" id="ARBA00022670"/>
    </source>
</evidence>
<dbReference type="GO" id="GO:0016929">
    <property type="term" value="F:deSUMOylase activity"/>
    <property type="evidence" value="ECO:0007669"/>
    <property type="project" value="TreeGrafter"/>
</dbReference>
<dbReference type="GO" id="GO:0006508">
    <property type="term" value="P:proteolysis"/>
    <property type="evidence" value="ECO:0007669"/>
    <property type="project" value="UniProtKB-KW"/>
</dbReference>
<dbReference type="OrthoDB" id="1939479at2759"/>
<dbReference type="Gene3D" id="3.40.395.10">
    <property type="entry name" value="Adenoviral Proteinase, Chain A"/>
    <property type="match status" value="1"/>
</dbReference>
<feature type="domain" description="Ubiquitin-like protease family profile" evidence="5">
    <location>
        <begin position="115"/>
        <end position="314"/>
    </location>
</feature>
<protein>
    <submittedName>
        <fullName evidence="6">Ulp1p</fullName>
    </submittedName>
</protein>
<dbReference type="AlphaFoldDB" id="A0A015IFD8"/>
<dbReference type="Proteomes" id="UP000022910">
    <property type="component" value="Unassembled WGS sequence"/>
</dbReference>
<dbReference type="SMR" id="A0A015IFD8"/>
<dbReference type="HOGENOM" id="CLU_824235_0_0_1"/>
<dbReference type="InterPro" id="IPR003653">
    <property type="entry name" value="Peptidase_C48_C"/>
</dbReference>
<keyword evidence="2" id="KW-0645">Protease</keyword>
<dbReference type="GO" id="GO:0005634">
    <property type="term" value="C:nucleus"/>
    <property type="evidence" value="ECO:0007669"/>
    <property type="project" value="TreeGrafter"/>
</dbReference>
<name>A0A015IFD8_RHIIW</name>
<comment type="similarity">
    <text evidence="1">Belongs to the peptidase C48 family.</text>
</comment>
<comment type="caution">
    <text evidence="6">The sequence shown here is derived from an EMBL/GenBank/DDBJ whole genome shotgun (WGS) entry which is preliminary data.</text>
</comment>
<dbReference type="PANTHER" id="PTHR12606:SF1">
    <property type="entry name" value="UBIQUITIN-LIKE-SPECIFIC PROTEASE 1A"/>
    <property type="match status" value="1"/>
</dbReference>
<dbReference type="GO" id="GO:0016926">
    <property type="term" value="P:protein desumoylation"/>
    <property type="evidence" value="ECO:0007669"/>
    <property type="project" value="TreeGrafter"/>
</dbReference>
<dbReference type="EMBL" id="JEMT01027930">
    <property type="protein sequence ID" value="EXX55882.1"/>
    <property type="molecule type" value="Genomic_DNA"/>
</dbReference>
<dbReference type="Pfam" id="PF02902">
    <property type="entry name" value="Peptidase_C48"/>
    <property type="match status" value="1"/>
</dbReference>
<evidence type="ECO:0000313" key="6">
    <source>
        <dbReference type="EMBL" id="EXX55882.1"/>
    </source>
</evidence>
<dbReference type="InterPro" id="IPR038765">
    <property type="entry name" value="Papain-like_cys_pep_sf"/>
</dbReference>
<evidence type="ECO:0000313" key="7">
    <source>
        <dbReference type="Proteomes" id="UP000022910"/>
    </source>
</evidence>
<dbReference type="PROSITE" id="PS50600">
    <property type="entry name" value="ULP_PROTEASE"/>
    <property type="match status" value="1"/>
</dbReference>